<sequence length="176" mass="19449">MGKTITAVNIKKLWYGDTSKITAKITGQTLFAMLKQLTEVKNVHQETWTLEEAEANKTAYKNQLTGKVYRSDKEMGEVKMNFTLGEYDYQTKADMLGGTATETSWERAAGKVNIEKCLVGLTEDDQYIVIPRADISAREATTDKAVGLPVVGTELEPTVDGVAPEYWFDVSVVKAG</sequence>
<name>A0A096BIG0_9BACT</name>
<comment type="caution">
    <text evidence="1">The sequence shown here is derived from an EMBL/GenBank/DDBJ whole genome shotgun (WGS) entry which is preliminary data.</text>
</comment>
<protein>
    <submittedName>
        <fullName evidence="1">Uncharacterized protein</fullName>
    </submittedName>
</protein>
<evidence type="ECO:0000313" key="1">
    <source>
        <dbReference type="EMBL" id="KGF32944.1"/>
    </source>
</evidence>
<organism evidence="1 2">
    <name type="scientific">Hoylesella buccalis DNF00853</name>
    <dbReference type="NCBI Taxonomy" id="1401074"/>
    <lineage>
        <taxon>Bacteria</taxon>
        <taxon>Pseudomonadati</taxon>
        <taxon>Bacteroidota</taxon>
        <taxon>Bacteroidia</taxon>
        <taxon>Bacteroidales</taxon>
        <taxon>Prevotellaceae</taxon>
        <taxon>Hoylesella</taxon>
    </lineage>
</organism>
<reference evidence="1 2" key="1">
    <citation type="submission" date="2014-07" db="EMBL/GenBank/DDBJ databases">
        <authorList>
            <person name="McCorrison J."/>
            <person name="Sanka R."/>
            <person name="Torralba M."/>
            <person name="Gillis M."/>
            <person name="Haft D.H."/>
            <person name="Methe B."/>
            <person name="Sutton G."/>
            <person name="Nelson K.E."/>
        </authorList>
    </citation>
    <scope>NUCLEOTIDE SEQUENCE [LARGE SCALE GENOMIC DNA]</scope>
    <source>
        <strain evidence="1 2">DNF00853</strain>
    </source>
</reference>
<dbReference type="Proteomes" id="UP000029556">
    <property type="component" value="Unassembled WGS sequence"/>
</dbReference>
<dbReference type="RefSeq" id="WP_004349139.1">
    <property type="nucleotide sequence ID" value="NZ_JRNN01000096.1"/>
</dbReference>
<accession>A0A096BIG0</accession>
<evidence type="ECO:0000313" key="2">
    <source>
        <dbReference type="Proteomes" id="UP000029556"/>
    </source>
</evidence>
<proteinExistence type="predicted"/>
<dbReference type="OrthoDB" id="1028871at2"/>
<dbReference type="EMBL" id="JRNN01000096">
    <property type="protein sequence ID" value="KGF32944.1"/>
    <property type="molecule type" value="Genomic_DNA"/>
</dbReference>
<gene>
    <name evidence="1" type="ORF">HMPREF2137_12495</name>
</gene>
<dbReference type="AlphaFoldDB" id="A0A096BIG0"/>